<evidence type="ECO:0000313" key="2">
    <source>
        <dbReference type="Proteomes" id="UP001321473"/>
    </source>
</evidence>
<name>A0AAQ4E1K1_AMBAM</name>
<proteinExistence type="predicted"/>
<gene>
    <name evidence="1" type="ORF">V5799_014945</name>
</gene>
<dbReference type="Proteomes" id="UP001321473">
    <property type="component" value="Unassembled WGS sequence"/>
</dbReference>
<reference evidence="1 2" key="1">
    <citation type="journal article" date="2023" name="Arcadia Sci">
        <title>De novo assembly of a long-read Amblyomma americanum tick genome.</title>
        <authorList>
            <person name="Chou S."/>
            <person name="Poskanzer K.E."/>
            <person name="Rollins M."/>
            <person name="Thuy-Boun P.S."/>
        </authorList>
    </citation>
    <scope>NUCLEOTIDE SEQUENCE [LARGE SCALE GENOMIC DNA]</scope>
    <source>
        <strain evidence="1">F_SG_1</strain>
        <tissue evidence="1">Salivary glands</tissue>
    </source>
</reference>
<sequence>MFDANVGVFVTAAARFVQKILRSNGTLYLYLAPGNGWYSRNSKCFFSTFVQDRQAAKTVLRSVEYWSHTRRKNFLIKTEIKSGEQPILKALEVGDNGKNCFKIPSYTSPTY</sequence>
<dbReference type="AlphaFoldDB" id="A0AAQ4E1K1"/>
<organism evidence="1 2">
    <name type="scientific">Amblyomma americanum</name>
    <name type="common">Lone star tick</name>
    <dbReference type="NCBI Taxonomy" id="6943"/>
    <lineage>
        <taxon>Eukaryota</taxon>
        <taxon>Metazoa</taxon>
        <taxon>Ecdysozoa</taxon>
        <taxon>Arthropoda</taxon>
        <taxon>Chelicerata</taxon>
        <taxon>Arachnida</taxon>
        <taxon>Acari</taxon>
        <taxon>Parasitiformes</taxon>
        <taxon>Ixodida</taxon>
        <taxon>Ixodoidea</taxon>
        <taxon>Ixodidae</taxon>
        <taxon>Amblyomminae</taxon>
        <taxon>Amblyomma</taxon>
    </lineage>
</organism>
<comment type="caution">
    <text evidence="1">The sequence shown here is derived from an EMBL/GenBank/DDBJ whole genome shotgun (WGS) entry which is preliminary data.</text>
</comment>
<dbReference type="EMBL" id="JARKHS020023723">
    <property type="protein sequence ID" value="KAK8768591.1"/>
    <property type="molecule type" value="Genomic_DNA"/>
</dbReference>
<keyword evidence="2" id="KW-1185">Reference proteome</keyword>
<evidence type="ECO:0000313" key="1">
    <source>
        <dbReference type="EMBL" id="KAK8768591.1"/>
    </source>
</evidence>
<accession>A0AAQ4E1K1</accession>
<protein>
    <submittedName>
        <fullName evidence="1">Uncharacterized protein</fullName>
    </submittedName>
</protein>